<gene>
    <name evidence="3" type="ORF">J2Z69_001064</name>
</gene>
<evidence type="ECO:0000256" key="1">
    <source>
        <dbReference type="ARBA" id="ARBA00007169"/>
    </source>
</evidence>
<organism evidence="3 4">
    <name type="scientific">Paenibacillus shirakamiensis</name>
    <dbReference type="NCBI Taxonomy" id="1265935"/>
    <lineage>
        <taxon>Bacteria</taxon>
        <taxon>Bacillati</taxon>
        <taxon>Bacillota</taxon>
        <taxon>Bacilli</taxon>
        <taxon>Bacillales</taxon>
        <taxon>Paenibacillaceae</taxon>
        <taxon>Paenibacillus</taxon>
    </lineage>
</organism>
<dbReference type="InterPro" id="IPR012223">
    <property type="entry name" value="TEII"/>
</dbReference>
<sequence>MSVPLICLPYAGGSAQVYKRWMNRLHPSVRLVPAELAGRGSRMKEPFYMDVAEAVQDLLPLIRQTALNSDSYALFGHSMGCLLGYEVLHALFEEGTPLPSKVFFSGRGAPHCEHEGRRQIYRLPDDEFLKELQKFGGMKSELFEHPELLKIFMPILRADIQLVDEYVYHKRPPLPLRLDILNGQNDDCITGPLSEWELHTTLGCEQHAFDGGHFYLDEREQDVIALINKRLSEAHATTRF</sequence>
<dbReference type="InterPro" id="IPR001031">
    <property type="entry name" value="Thioesterase"/>
</dbReference>
<dbReference type="RefSeq" id="WP_209859764.1">
    <property type="nucleotide sequence ID" value="NZ_JAGGLD010000001.1"/>
</dbReference>
<dbReference type="PANTHER" id="PTHR11487">
    <property type="entry name" value="THIOESTERASE"/>
    <property type="match status" value="1"/>
</dbReference>
<proteinExistence type="inferred from homology"/>
<feature type="domain" description="Thioesterase" evidence="2">
    <location>
        <begin position="4"/>
        <end position="230"/>
    </location>
</feature>
<dbReference type="Gene3D" id="3.40.50.1820">
    <property type="entry name" value="alpha/beta hydrolase"/>
    <property type="match status" value="1"/>
</dbReference>
<accession>A0ABS4JE97</accession>
<evidence type="ECO:0000313" key="3">
    <source>
        <dbReference type="EMBL" id="MBP2000045.1"/>
    </source>
</evidence>
<comment type="similarity">
    <text evidence="1">Belongs to the thioesterase family.</text>
</comment>
<protein>
    <submittedName>
        <fullName evidence="3">Surfactin synthase thioesterase subunit</fullName>
    </submittedName>
</protein>
<dbReference type="Pfam" id="PF00975">
    <property type="entry name" value="Thioesterase"/>
    <property type="match status" value="1"/>
</dbReference>
<name>A0ABS4JE97_9BACL</name>
<reference evidence="3 4" key="1">
    <citation type="submission" date="2021-03" db="EMBL/GenBank/DDBJ databases">
        <title>Genomic Encyclopedia of Type Strains, Phase IV (KMG-IV): sequencing the most valuable type-strain genomes for metagenomic binning, comparative biology and taxonomic classification.</title>
        <authorList>
            <person name="Goeker M."/>
        </authorList>
    </citation>
    <scope>NUCLEOTIDE SEQUENCE [LARGE SCALE GENOMIC DNA]</scope>
    <source>
        <strain evidence="3 4">DSM 26806</strain>
    </source>
</reference>
<dbReference type="InterPro" id="IPR029058">
    <property type="entry name" value="AB_hydrolase_fold"/>
</dbReference>
<keyword evidence="4" id="KW-1185">Reference proteome</keyword>
<evidence type="ECO:0000259" key="2">
    <source>
        <dbReference type="Pfam" id="PF00975"/>
    </source>
</evidence>
<dbReference type="SUPFAM" id="SSF53474">
    <property type="entry name" value="alpha/beta-Hydrolases"/>
    <property type="match status" value="1"/>
</dbReference>
<evidence type="ECO:0000313" key="4">
    <source>
        <dbReference type="Proteomes" id="UP001519288"/>
    </source>
</evidence>
<dbReference type="PANTHER" id="PTHR11487:SF0">
    <property type="entry name" value="S-ACYL FATTY ACID SYNTHASE THIOESTERASE, MEDIUM CHAIN"/>
    <property type="match status" value="1"/>
</dbReference>
<comment type="caution">
    <text evidence="3">The sequence shown here is derived from an EMBL/GenBank/DDBJ whole genome shotgun (WGS) entry which is preliminary data.</text>
</comment>
<dbReference type="Proteomes" id="UP001519288">
    <property type="component" value="Unassembled WGS sequence"/>
</dbReference>
<dbReference type="EMBL" id="JAGGLD010000001">
    <property type="protein sequence ID" value="MBP2000045.1"/>
    <property type="molecule type" value="Genomic_DNA"/>
</dbReference>